<name>A0AAV5M195_9ROSI</name>
<accession>A0AAV5M195</accession>
<proteinExistence type="predicted"/>
<comment type="caution">
    <text evidence="1">The sequence shown here is derived from an EMBL/GenBank/DDBJ whole genome shotgun (WGS) entry which is preliminary data.</text>
</comment>
<dbReference type="EMBL" id="BPVZ01000170">
    <property type="protein sequence ID" value="GKV43553.1"/>
    <property type="molecule type" value="Genomic_DNA"/>
</dbReference>
<dbReference type="AlphaFoldDB" id="A0AAV5M195"/>
<sequence>MTGYLPELPPLMAHGSPLAPRLRLKNGRIAHRVDTKIFSVPVASSPFPSSSSSSPFLPRFPKPLLTTVNRRTSSSCPFHSS</sequence>
<organism evidence="1 2">
    <name type="scientific">Rubroshorea leprosula</name>
    <dbReference type="NCBI Taxonomy" id="152421"/>
    <lineage>
        <taxon>Eukaryota</taxon>
        <taxon>Viridiplantae</taxon>
        <taxon>Streptophyta</taxon>
        <taxon>Embryophyta</taxon>
        <taxon>Tracheophyta</taxon>
        <taxon>Spermatophyta</taxon>
        <taxon>Magnoliopsida</taxon>
        <taxon>eudicotyledons</taxon>
        <taxon>Gunneridae</taxon>
        <taxon>Pentapetalae</taxon>
        <taxon>rosids</taxon>
        <taxon>malvids</taxon>
        <taxon>Malvales</taxon>
        <taxon>Dipterocarpaceae</taxon>
        <taxon>Rubroshorea</taxon>
    </lineage>
</organism>
<evidence type="ECO:0000313" key="2">
    <source>
        <dbReference type="Proteomes" id="UP001054252"/>
    </source>
</evidence>
<evidence type="ECO:0000313" key="1">
    <source>
        <dbReference type="EMBL" id="GKV43553.1"/>
    </source>
</evidence>
<dbReference type="Proteomes" id="UP001054252">
    <property type="component" value="Unassembled WGS sequence"/>
</dbReference>
<protein>
    <submittedName>
        <fullName evidence="1">Uncharacterized protein</fullName>
    </submittedName>
</protein>
<keyword evidence="2" id="KW-1185">Reference proteome</keyword>
<reference evidence="1 2" key="1">
    <citation type="journal article" date="2021" name="Commun. Biol.">
        <title>The genome of Shorea leprosula (Dipterocarpaceae) highlights the ecological relevance of drought in aseasonal tropical rainforests.</title>
        <authorList>
            <person name="Ng K.K.S."/>
            <person name="Kobayashi M.J."/>
            <person name="Fawcett J.A."/>
            <person name="Hatakeyama M."/>
            <person name="Paape T."/>
            <person name="Ng C.H."/>
            <person name="Ang C.C."/>
            <person name="Tnah L.H."/>
            <person name="Lee C.T."/>
            <person name="Nishiyama T."/>
            <person name="Sese J."/>
            <person name="O'Brien M.J."/>
            <person name="Copetti D."/>
            <person name="Mohd Noor M.I."/>
            <person name="Ong R.C."/>
            <person name="Putra M."/>
            <person name="Sireger I.Z."/>
            <person name="Indrioko S."/>
            <person name="Kosugi Y."/>
            <person name="Izuno A."/>
            <person name="Isagi Y."/>
            <person name="Lee S.L."/>
            <person name="Shimizu K.K."/>
        </authorList>
    </citation>
    <scope>NUCLEOTIDE SEQUENCE [LARGE SCALE GENOMIC DNA]</scope>
    <source>
        <strain evidence="1">214</strain>
    </source>
</reference>
<gene>
    <name evidence="1" type="ORF">SLEP1_g50832</name>
</gene>